<evidence type="ECO:0000313" key="2">
    <source>
        <dbReference type="Proteomes" id="UP000318416"/>
    </source>
</evidence>
<dbReference type="EMBL" id="VIVR01000001">
    <property type="protein sequence ID" value="TWE21905.1"/>
    <property type="molecule type" value="Genomic_DNA"/>
</dbReference>
<gene>
    <name evidence="1" type="ORF">FB465_7154</name>
</gene>
<organism evidence="1 2">
    <name type="scientific">Kitasatospora atroaurantiaca</name>
    <dbReference type="NCBI Taxonomy" id="285545"/>
    <lineage>
        <taxon>Bacteria</taxon>
        <taxon>Bacillati</taxon>
        <taxon>Actinomycetota</taxon>
        <taxon>Actinomycetes</taxon>
        <taxon>Kitasatosporales</taxon>
        <taxon>Streptomycetaceae</taxon>
        <taxon>Kitasatospora</taxon>
    </lineage>
</organism>
<reference evidence="1 2" key="1">
    <citation type="submission" date="2019-06" db="EMBL/GenBank/DDBJ databases">
        <title>Sequencing the genomes of 1000 actinobacteria strains.</title>
        <authorList>
            <person name="Klenk H.-P."/>
        </authorList>
    </citation>
    <scope>NUCLEOTIDE SEQUENCE [LARGE SCALE GENOMIC DNA]</scope>
    <source>
        <strain evidence="1 2">DSM 41649</strain>
    </source>
</reference>
<evidence type="ECO:0000313" key="1">
    <source>
        <dbReference type="EMBL" id="TWE21905.1"/>
    </source>
</evidence>
<dbReference type="Proteomes" id="UP000318416">
    <property type="component" value="Unassembled WGS sequence"/>
</dbReference>
<dbReference type="RefSeq" id="WP_145797011.1">
    <property type="nucleotide sequence ID" value="NZ_BAAABR010000010.1"/>
</dbReference>
<sequence>MGMPEWWRNVVAVSDALDVVVDDDLSLIFRAAQLADAFVGTASELTQDQRRQVLGTLEEALCQGSEDDAAAVATGFLEALLNAWDNGFDLRLVWDDLGPESQSYCLAWNKFWGIKSPEWMRSS</sequence>
<comment type="caution">
    <text evidence="1">The sequence shown here is derived from an EMBL/GenBank/DDBJ whole genome shotgun (WGS) entry which is preliminary data.</text>
</comment>
<protein>
    <submittedName>
        <fullName evidence="1">Uncharacterized protein</fullName>
    </submittedName>
</protein>
<dbReference type="AlphaFoldDB" id="A0A561F213"/>
<proteinExistence type="predicted"/>
<accession>A0A561F213</accession>
<name>A0A561F213_9ACTN</name>
<keyword evidence="2" id="KW-1185">Reference proteome</keyword>
<dbReference type="OrthoDB" id="3700397at2"/>